<keyword evidence="3" id="KW-1185">Reference proteome</keyword>
<evidence type="ECO:0000256" key="1">
    <source>
        <dbReference type="ARBA" id="ARBA00022649"/>
    </source>
</evidence>
<dbReference type="InterPro" id="IPR035093">
    <property type="entry name" value="RelE/ParE_toxin_dom_sf"/>
</dbReference>
<protein>
    <recommendedName>
        <fullName evidence="4">Plasmid stabilization protein</fullName>
    </recommendedName>
</protein>
<dbReference type="OrthoDB" id="595470at2"/>
<dbReference type="Proteomes" id="UP000076400">
    <property type="component" value="Unassembled WGS sequence"/>
</dbReference>
<evidence type="ECO:0000313" key="2">
    <source>
        <dbReference type="EMBL" id="KZD12607.1"/>
    </source>
</evidence>
<keyword evidence="1" id="KW-1277">Toxin-antitoxin system</keyword>
<dbReference type="InterPro" id="IPR007712">
    <property type="entry name" value="RelE/ParE_toxin"/>
</dbReference>
<dbReference type="Gene3D" id="3.30.2310.20">
    <property type="entry name" value="RelE-like"/>
    <property type="match status" value="1"/>
</dbReference>
<dbReference type="AlphaFoldDB" id="A0A154WGG8"/>
<dbReference type="STRING" id="580166.AUP43_04485"/>
<sequence>MPSAVLSPGTRRDLLEAVFWIARENRAAALGLRDSIKGAALRIGRHPHLGIERSALAGLPIRFLVLTGYPYVLVYDADRQPALILRILHGARDLPEIFAR</sequence>
<comment type="caution">
    <text evidence="2">The sequence shown here is derived from an EMBL/GenBank/DDBJ whole genome shotgun (WGS) entry which is preliminary data.</text>
</comment>
<dbReference type="RefSeq" id="WP_067551872.1">
    <property type="nucleotide sequence ID" value="NZ_LPXN01000013.1"/>
</dbReference>
<reference evidence="2 3" key="1">
    <citation type="submission" date="2015-12" db="EMBL/GenBank/DDBJ databases">
        <title>Genome sequence of Oceanibaculum pacificum MCCC 1A02656.</title>
        <authorList>
            <person name="Lu L."/>
            <person name="Lai Q."/>
            <person name="Shao Z."/>
            <person name="Qian P."/>
        </authorList>
    </citation>
    <scope>NUCLEOTIDE SEQUENCE [LARGE SCALE GENOMIC DNA]</scope>
    <source>
        <strain evidence="2 3">MCCC 1A02656</strain>
    </source>
</reference>
<evidence type="ECO:0008006" key="4">
    <source>
        <dbReference type="Google" id="ProtNLM"/>
    </source>
</evidence>
<accession>A0A154WGG8</accession>
<organism evidence="2 3">
    <name type="scientific">Oceanibaculum pacificum</name>
    <dbReference type="NCBI Taxonomy" id="580166"/>
    <lineage>
        <taxon>Bacteria</taxon>
        <taxon>Pseudomonadati</taxon>
        <taxon>Pseudomonadota</taxon>
        <taxon>Alphaproteobacteria</taxon>
        <taxon>Rhodospirillales</taxon>
        <taxon>Oceanibaculaceae</taxon>
        <taxon>Oceanibaculum</taxon>
    </lineage>
</organism>
<name>A0A154WGG8_9PROT</name>
<dbReference type="Pfam" id="PF05016">
    <property type="entry name" value="ParE_toxin"/>
    <property type="match status" value="1"/>
</dbReference>
<evidence type="ECO:0000313" key="3">
    <source>
        <dbReference type="Proteomes" id="UP000076400"/>
    </source>
</evidence>
<gene>
    <name evidence="2" type="ORF">AUP43_04485</name>
</gene>
<dbReference type="EMBL" id="LPXN01000013">
    <property type="protein sequence ID" value="KZD12607.1"/>
    <property type="molecule type" value="Genomic_DNA"/>
</dbReference>
<proteinExistence type="predicted"/>